<proteinExistence type="inferred from homology"/>
<dbReference type="GO" id="GO:0015920">
    <property type="term" value="P:lipopolysaccharide transport"/>
    <property type="evidence" value="ECO:0007669"/>
    <property type="project" value="InterPro"/>
</dbReference>
<dbReference type="GO" id="GO:0009279">
    <property type="term" value="C:cell outer membrane"/>
    <property type="evidence" value="ECO:0007669"/>
    <property type="project" value="UniProtKB-SubCell"/>
</dbReference>
<comment type="function">
    <text evidence="1">Involved in the assembly of lipopolysaccharide (LPS) at the surface of the outer membrane.</text>
</comment>
<dbReference type="InterPro" id="IPR020889">
    <property type="entry name" value="LipoPS_assembly_LptD"/>
</dbReference>
<name>A0A6J4IDV5_9PROT</name>
<dbReference type="EMBL" id="CADCTL010000135">
    <property type="protein sequence ID" value="CAA9248244.1"/>
    <property type="molecule type" value="Genomic_DNA"/>
</dbReference>
<comment type="subunit">
    <text evidence="1">Component of the lipopolysaccharide transport and assembly complex.</text>
</comment>
<feature type="domain" description="LptD C-terminal" evidence="2">
    <location>
        <begin position="280"/>
        <end position="647"/>
    </location>
</feature>
<dbReference type="HAMAP" id="MF_01411">
    <property type="entry name" value="LPS_assembly_LptD"/>
    <property type="match status" value="1"/>
</dbReference>
<gene>
    <name evidence="1" type="primary">lptD</name>
    <name evidence="3" type="ORF">AVDCRST_MAG04-1969</name>
</gene>
<dbReference type="Pfam" id="PF04453">
    <property type="entry name" value="LptD"/>
    <property type="match status" value="1"/>
</dbReference>
<comment type="similarity">
    <text evidence="1">Belongs to the LptD family.</text>
</comment>
<dbReference type="GO" id="GO:0043165">
    <property type="term" value="P:Gram-negative-bacterium-type cell outer membrane assembly"/>
    <property type="evidence" value="ECO:0007669"/>
    <property type="project" value="UniProtKB-UniRule"/>
</dbReference>
<protein>
    <recommendedName>
        <fullName evidence="1">LPS-assembly protein LptD</fullName>
    </recommendedName>
</protein>
<accession>A0A6J4IDV5</accession>
<sequence>MRPGAALPGAGAAAPGLDRDAPVTFTADAVEYDRERGLVVARGRVEAWQGERLLRADEFTYDRNTGVATARGNVQLLEPDGQVLFADSVELKDRFRDGVLTGVRALLAANARLAANGAQRTGGTINELARAVYSSCNLCPDDPERPPLWQLQARRAVQDKQQERITYRDATLRLGGVPAFYAPYFSHPDPASPRASGFLFPTLGYTRFLGAFVETPYFWAIDDSSDLTIVPMLSTRQYPNLGLEYRKVFNSGQITADASVGSLDGSDTRSSTGGGQEIAGHIFARGRFALDENWRAGFDLNRATNELYLRTYRYEYRRVLTSQAFVEGFWGTEGYARFDSRVYQGLRPTDDTRRIPYVLPNLFYEYAPRQPVLGGLVTADVGALGIYRDVGSATRRLSTRVTWTRPEVGPIGDVWTFRVQGDALGYSAYGQQEPPGLLPEANGTRGVGNVRAAVDWRMPLVRNAGAWGSQTIEPRVQFVTGPQTGPQRRVPNEDSIDFEFTDANLFALNRFTGRDRQEGGSRVDFALRGAWDFLNGGQVEGLVGGSRRFTDNGFSPYPGSGLEGRQSDYVARLRVAPVSWFETIGRVRVDDDRPTERRLVDTVANLSLGPVTLSAGYLYSPPLPYLQPTRSRDEVGAGFTARIGENWRVGVSGKYDLGLDRPVLIQGVAGYEDECFILEGRFIKRFAQDPATQSLYPANTVILVRVGFKTLGDYFFRAI</sequence>
<comment type="caution">
    <text evidence="1">Lacks conserved residue(s) required for the propagation of feature annotation.</text>
</comment>
<evidence type="ECO:0000313" key="3">
    <source>
        <dbReference type="EMBL" id="CAA9248244.1"/>
    </source>
</evidence>
<organism evidence="3">
    <name type="scientific">uncultured Acetobacteraceae bacterium</name>
    <dbReference type="NCBI Taxonomy" id="169975"/>
    <lineage>
        <taxon>Bacteria</taxon>
        <taxon>Pseudomonadati</taxon>
        <taxon>Pseudomonadota</taxon>
        <taxon>Alphaproteobacteria</taxon>
        <taxon>Acetobacterales</taxon>
        <taxon>Acetobacteraceae</taxon>
        <taxon>environmental samples</taxon>
    </lineage>
</organism>
<dbReference type="InterPro" id="IPR050218">
    <property type="entry name" value="LptD"/>
</dbReference>
<keyword evidence="1" id="KW-0732">Signal</keyword>
<keyword evidence="1" id="KW-0472">Membrane</keyword>
<evidence type="ECO:0000256" key="1">
    <source>
        <dbReference type="HAMAP-Rule" id="MF_01411"/>
    </source>
</evidence>
<dbReference type="PANTHER" id="PTHR30189">
    <property type="entry name" value="LPS-ASSEMBLY PROTEIN"/>
    <property type="match status" value="1"/>
</dbReference>
<dbReference type="GO" id="GO:1990351">
    <property type="term" value="C:transporter complex"/>
    <property type="evidence" value="ECO:0007669"/>
    <property type="project" value="TreeGrafter"/>
</dbReference>
<dbReference type="AlphaFoldDB" id="A0A6J4IDV5"/>
<dbReference type="PANTHER" id="PTHR30189:SF1">
    <property type="entry name" value="LPS-ASSEMBLY PROTEIN LPTD"/>
    <property type="match status" value="1"/>
</dbReference>
<dbReference type="InterPro" id="IPR007543">
    <property type="entry name" value="LptD_C"/>
</dbReference>
<dbReference type="Gene3D" id="2.60.450.10">
    <property type="entry name" value="Lipopolysaccharide (LPS) transport protein A like domain"/>
    <property type="match status" value="1"/>
</dbReference>
<reference evidence="3" key="1">
    <citation type="submission" date="2020-02" db="EMBL/GenBank/DDBJ databases">
        <authorList>
            <person name="Meier V. D."/>
        </authorList>
    </citation>
    <scope>NUCLEOTIDE SEQUENCE</scope>
    <source>
        <strain evidence="3">AVDCRST_MAG04</strain>
    </source>
</reference>
<comment type="subcellular location">
    <subcellularLocation>
        <location evidence="1">Cell outer membrane</location>
    </subcellularLocation>
</comment>
<evidence type="ECO:0000259" key="2">
    <source>
        <dbReference type="Pfam" id="PF04453"/>
    </source>
</evidence>
<keyword evidence="1" id="KW-0998">Cell outer membrane</keyword>